<dbReference type="InterPro" id="IPR036237">
    <property type="entry name" value="Xyl_isomerase-like_sf"/>
</dbReference>
<accession>A0ABP3YBL8</accession>
<dbReference type="Gene3D" id="3.20.20.150">
    <property type="entry name" value="Divalent-metal-dependent TIM barrel enzymes"/>
    <property type="match status" value="1"/>
</dbReference>
<dbReference type="EMBL" id="BAAAFI010000002">
    <property type="protein sequence ID" value="GAA0878003.1"/>
    <property type="molecule type" value="Genomic_DNA"/>
</dbReference>
<comment type="caution">
    <text evidence="2">The sequence shown here is derived from an EMBL/GenBank/DDBJ whole genome shotgun (WGS) entry which is preliminary data.</text>
</comment>
<name>A0ABP3YBL8_9BACT</name>
<dbReference type="Pfam" id="PF01261">
    <property type="entry name" value="AP_endonuc_2"/>
    <property type="match status" value="1"/>
</dbReference>
<reference evidence="3" key="1">
    <citation type="journal article" date="2019" name="Int. J. Syst. Evol. Microbiol.">
        <title>The Global Catalogue of Microorganisms (GCM) 10K type strain sequencing project: providing services to taxonomists for standard genome sequencing and annotation.</title>
        <authorList>
            <consortium name="The Broad Institute Genomics Platform"/>
            <consortium name="The Broad Institute Genome Sequencing Center for Infectious Disease"/>
            <person name="Wu L."/>
            <person name="Ma J."/>
        </authorList>
    </citation>
    <scope>NUCLEOTIDE SEQUENCE [LARGE SCALE GENOMIC DNA]</scope>
    <source>
        <strain evidence="3">JCM 16112</strain>
    </source>
</reference>
<dbReference type="PANTHER" id="PTHR12110">
    <property type="entry name" value="HYDROXYPYRUVATE ISOMERASE"/>
    <property type="match status" value="1"/>
</dbReference>
<gene>
    <name evidence="2" type="ORF">GCM10009119_09710</name>
</gene>
<dbReference type="GO" id="GO:0016853">
    <property type="term" value="F:isomerase activity"/>
    <property type="evidence" value="ECO:0007669"/>
    <property type="project" value="UniProtKB-KW"/>
</dbReference>
<dbReference type="PANTHER" id="PTHR12110:SF48">
    <property type="entry name" value="BLL3656 PROTEIN"/>
    <property type="match status" value="1"/>
</dbReference>
<dbReference type="InterPro" id="IPR050312">
    <property type="entry name" value="IolE/XylAMocC-like"/>
</dbReference>
<dbReference type="SUPFAM" id="SSF51658">
    <property type="entry name" value="Xylose isomerase-like"/>
    <property type="match status" value="1"/>
</dbReference>
<sequence length="322" mass="35379">MYKWQNSDLDGISHKPEQPMTTRRNLLKSLALSPFAMAAAPVLAQPAPQKEGSFKFSLNTSTIWGQKLSLPQIIELAAKAGYDGFEPWMMEIQAYVESGKTLASLKKLAADAGLEFFDCIGFPTWMAQDETKSKTGFAQMEKEMGILAELGCPRVAAPAIGTEAPLDLLKTGEKYKQLLDLGRKTGVMPQLEFWGAYPSFHHLGQAMAVAAAADDKDAKILADIYHLFRGGSGFEGMKMLDGHAIDIFHMNDFPSSIPRTEQQDKDRVMPGDGAAPMQEIADTLKAKGGQIILSLELFNPTYYAMDAEVVVKEGLGKMKRFF</sequence>
<evidence type="ECO:0000313" key="2">
    <source>
        <dbReference type="EMBL" id="GAA0878003.1"/>
    </source>
</evidence>
<dbReference type="Proteomes" id="UP001500469">
    <property type="component" value="Unassembled WGS sequence"/>
</dbReference>
<evidence type="ECO:0000259" key="1">
    <source>
        <dbReference type="Pfam" id="PF01261"/>
    </source>
</evidence>
<evidence type="ECO:0000313" key="3">
    <source>
        <dbReference type="Proteomes" id="UP001500469"/>
    </source>
</evidence>
<organism evidence="2 3">
    <name type="scientific">Algoriphagus jejuensis</name>
    <dbReference type="NCBI Taxonomy" id="419934"/>
    <lineage>
        <taxon>Bacteria</taxon>
        <taxon>Pseudomonadati</taxon>
        <taxon>Bacteroidota</taxon>
        <taxon>Cytophagia</taxon>
        <taxon>Cytophagales</taxon>
        <taxon>Cyclobacteriaceae</taxon>
        <taxon>Algoriphagus</taxon>
    </lineage>
</organism>
<protein>
    <submittedName>
        <fullName evidence="2">Sugar phosphate isomerase/epimerase</fullName>
    </submittedName>
</protein>
<keyword evidence="2" id="KW-0413">Isomerase</keyword>
<proteinExistence type="predicted"/>
<keyword evidence="3" id="KW-1185">Reference proteome</keyword>
<feature type="domain" description="Xylose isomerase-like TIM barrel" evidence="1">
    <location>
        <begin position="74"/>
        <end position="319"/>
    </location>
</feature>
<dbReference type="InterPro" id="IPR013022">
    <property type="entry name" value="Xyl_isomerase-like_TIM-brl"/>
</dbReference>